<evidence type="ECO:0000259" key="1">
    <source>
        <dbReference type="Pfam" id="PF04324"/>
    </source>
</evidence>
<organism evidence="2 3">
    <name type="scientific">Clostridium chromiireducens</name>
    <dbReference type="NCBI Taxonomy" id="225345"/>
    <lineage>
        <taxon>Bacteria</taxon>
        <taxon>Bacillati</taxon>
        <taxon>Bacillota</taxon>
        <taxon>Clostridia</taxon>
        <taxon>Eubacteriales</taxon>
        <taxon>Clostridiaceae</taxon>
        <taxon>Clostridium</taxon>
    </lineage>
</organism>
<comment type="caution">
    <text evidence="2">The sequence shown here is derived from an EMBL/GenBank/DDBJ whole genome shotgun (WGS) entry which is preliminary data.</text>
</comment>
<proteinExistence type="predicted"/>
<dbReference type="InterPro" id="IPR041854">
    <property type="entry name" value="BFD-like_2Fe2S-bd_dom_sf"/>
</dbReference>
<dbReference type="InterPro" id="IPR007419">
    <property type="entry name" value="BFD-like_2Fe2S-bd_dom"/>
</dbReference>
<evidence type="ECO:0000313" key="2">
    <source>
        <dbReference type="EMBL" id="MVX64807.1"/>
    </source>
</evidence>
<gene>
    <name evidence="2" type="ORF">GKZ28_13995</name>
</gene>
<accession>A0A964W368</accession>
<dbReference type="Gene3D" id="1.10.10.1100">
    <property type="entry name" value="BFD-like [2Fe-2S]-binding domain"/>
    <property type="match status" value="1"/>
</dbReference>
<dbReference type="RefSeq" id="WP_160359648.1">
    <property type="nucleotide sequence ID" value="NZ_WSRQ01000021.1"/>
</dbReference>
<dbReference type="Pfam" id="PF04324">
    <property type="entry name" value="Fer2_BFD"/>
    <property type="match status" value="1"/>
</dbReference>
<dbReference type="Proteomes" id="UP000656077">
    <property type="component" value="Unassembled WGS sequence"/>
</dbReference>
<feature type="domain" description="BFD-like [2Fe-2S]-binding" evidence="1">
    <location>
        <begin position="7"/>
        <end position="42"/>
    </location>
</feature>
<sequence>MNDNNNVICKCHNVTVDDLNNTIKNGVKFFEEAQEITKIGIG</sequence>
<reference evidence="2" key="1">
    <citation type="submission" date="2019-12" db="EMBL/GenBank/DDBJ databases">
        <title>Microbes associate with the intestines of laboratory mice.</title>
        <authorList>
            <person name="Navarre W."/>
            <person name="Wong E."/>
        </authorList>
    </citation>
    <scope>NUCLEOTIDE SEQUENCE</scope>
    <source>
        <strain evidence="2">NM79_F5</strain>
    </source>
</reference>
<evidence type="ECO:0000313" key="3">
    <source>
        <dbReference type="Proteomes" id="UP000656077"/>
    </source>
</evidence>
<dbReference type="AlphaFoldDB" id="A0A964W368"/>
<protein>
    <recommendedName>
        <fullName evidence="1">BFD-like [2Fe-2S]-binding domain-containing protein</fullName>
    </recommendedName>
</protein>
<dbReference type="EMBL" id="WSRQ01000021">
    <property type="protein sequence ID" value="MVX64807.1"/>
    <property type="molecule type" value="Genomic_DNA"/>
</dbReference>
<name>A0A964W368_9CLOT</name>